<dbReference type="GO" id="GO:0003677">
    <property type="term" value="F:DNA binding"/>
    <property type="evidence" value="ECO:0007669"/>
    <property type="project" value="UniProtKB-UniRule"/>
</dbReference>
<dbReference type="GO" id="GO:0005829">
    <property type="term" value="C:cytosol"/>
    <property type="evidence" value="ECO:0007669"/>
    <property type="project" value="TreeGrafter"/>
</dbReference>
<dbReference type="CDD" id="cd00984">
    <property type="entry name" value="DnaB_C"/>
    <property type="match status" value="1"/>
</dbReference>
<dbReference type="FunFam" id="3.40.50.300:FF:000076">
    <property type="entry name" value="Replicative DNA helicase"/>
    <property type="match status" value="1"/>
</dbReference>
<evidence type="ECO:0000256" key="1">
    <source>
        <dbReference type="ARBA" id="ARBA00008428"/>
    </source>
</evidence>
<protein>
    <recommendedName>
        <fullName evidence="11 12">Replicative DNA helicase</fullName>
        <ecNumber evidence="11 12">5.6.2.3</ecNumber>
    </recommendedName>
</protein>
<dbReference type="Proteomes" id="UP000002275">
    <property type="component" value="Chromosome I"/>
</dbReference>
<evidence type="ECO:0000256" key="11">
    <source>
        <dbReference type="NCBIfam" id="TIGR00665"/>
    </source>
</evidence>
<keyword evidence="4 12" id="KW-0547">Nucleotide-binding</keyword>
<accession>A0A3Q0L3J5</accession>
<dbReference type="NCBIfam" id="NF006458">
    <property type="entry name" value="PRK08840.1"/>
    <property type="match status" value="1"/>
</dbReference>
<dbReference type="KEGG" id="vvu:VV1_1392"/>
<evidence type="ECO:0000256" key="3">
    <source>
        <dbReference type="ARBA" id="ARBA00022705"/>
    </source>
</evidence>
<keyword evidence="6 12" id="KW-0347">Helicase</keyword>
<keyword evidence="3 12" id="KW-0235">DNA replication</keyword>
<keyword evidence="8 12" id="KW-0238">DNA-binding</keyword>
<dbReference type="NCBIfam" id="NF005945">
    <property type="entry name" value="PRK08006.1"/>
    <property type="match status" value="1"/>
</dbReference>
<keyword evidence="2 12" id="KW-0639">Primosome</keyword>
<keyword evidence="7 12" id="KW-0067">ATP-binding</keyword>
<dbReference type="InterPro" id="IPR027417">
    <property type="entry name" value="P-loop_NTPase"/>
</dbReference>
<sequence>MSDGQQTLHAEARILNHFEYNDAKYKLQSVVMADNRKRKIPDSQVDAIKVPPHSLEAEQSVLGGLLLDNERWDTVAERVVSKDFYSRPHRLIFDAIKSILEENKPLDLITLSEHLERREQLEDVGGFAYLADLAKNTPSAANINAYADIVAERALVRNLISVANEIADAGYDPQGRSSEDLLDLAESKVFAIAEERTSENEGPQNVDSILEKTLERIELLYKSPQDGVTGVDTGFTDLNKKTAGLQGSDLIIVAARPSMGKTTFAMNLCENAAMDQDKPVLIFSLEMPAEQIMMRMLASLSRVDQTKIRTGQLDDEDWARISSTMGILMEKKNMYIDDSSGLTPTEVRSRARRVAREHGGLSMIMVDYLQLMRVPALSDNRTLEIAEISRSLKALAKELNVPVVALSQLNRSLEQRADKRPVNSDLRESGSIEQDADLIMFIYRDEVYNPDSALKGTAEIIIGKQRNGPIGSVRLTFQGHWSRFDNYAGPAFDDE</sequence>
<dbReference type="InterPro" id="IPR007692">
    <property type="entry name" value="DNA_helicase_DnaB"/>
</dbReference>
<dbReference type="GO" id="GO:1990077">
    <property type="term" value="C:primosome complex"/>
    <property type="evidence" value="ECO:0007669"/>
    <property type="project" value="UniProtKB-UniRule"/>
</dbReference>
<comment type="catalytic activity">
    <reaction evidence="10 12">
        <text>ATP + H2O = ADP + phosphate + H(+)</text>
        <dbReference type="Rhea" id="RHEA:13065"/>
        <dbReference type="ChEBI" id="CHEBI:15377"/>
        <dbReference type="ChEBI" id="CHEBI:15378"/>
        <dbReference type="ChEBI" id="CHEBI:30616"/>
        <dbReference type="ChEBI" id="CHEBI:43474"/>
        <dbReference type="ChEBI" id="CHEBI:456216"/>
        <dbReference type="EC" id="5.6.2.3"/>
    </reaction>
</comment>
<dbReference type="NCBIfam" id="NF004384">
    <property type="entry name" value="PRK05748.1"/>
    <property type="match status" value="1"/>
</dbReference>
<reference evidence="15" key="1">
    <citation type="submission" date="2002-12" db="EMBL/GenBank/DDBJ databases">
        <title>Complete genome sequence of Vibrio vulnificus CMCP6.</title>
        <authorList>
            <person name="Rhee J.H."/>
            <person name="Kim S.Y."/>
            <person name="Chung S.S."/>
            <person name="Kim J.J."/>
            <person name="Moon Y.H."/>
            <person name="Jeong H."/>
            <person name="Choy H.E."/>
        </authorList>
    </citation>
    <scope>NUCLEOTIDE SEQUENCE [LARGE SCALE GENOMIC DNA]</scope>
    <source>
        <strain evidence="15">CMCP6</strain>
    </source>
</reference>
<name>A0A3Q0L3J5_VIBVU</name>
<dbReference type="PANTHER" id="PTHR30153:SF2">
    <property type="entry name" value="REPLICATIVE DNA HELICASE"/>
    <property type="match status" value="1"/>
</dbReference>
<dbReference type="InterPro" id="IPR007694">
    <property type="entry name" value="DNA_helicase_DnaB-like_C"/>
</dbReference>
<evidence type="ECO:0000256" key="5">
    <source>
        <dbReference type="ARBA" id="ARBA00022801"/>
    </source>
</evidence>
<evidence type="ECO:0000256" key="9">
    <source>
        <dbReference type="ARBA" id="ARBA00023235"/>
    </source>
</evidence>
<gene>
    <name evidence="14" type="primary">dnaB</name>
    <name evidence="14" type="ordered locus">VV1_1392</name>
</gene>
<evidence type="ECO:0000313" key="14">
    <source>
        <dbReference type="EMBL" id="AAO09841.1"/>
    </source>
</evidence>
<dbReference type="FunFam" id="1.10.860.10:FF:000002">
    <property type="entry name" value="Replicative DNA helicase"/>
    <property type="match status" value="1"/>
</dbReference>
<dbReference type="GO" id="GO:0042802">
    <property type="term" value="F:identical protein binding"/>
    <property type="evidence" value="ECO:0007669"/>
    <property type="project" value="UniProtKB-ARBA"/>
</dbReference>
<evidence type="ECO:0000256" key="2">
    <source>
        <dbReference type="ARBA" id="ARBA00022515"/>
    </source>
</evidence>
<dbReference type="PROSITE" id="PS51199">
    <property type="entry name" value="SF4_HELICASE"/>
    <property type="match status" value="1"/>
</dbReference>
<evidence type="ECO:0000256" key="10">
    <source>
        <dbReference type="ARBA" id="ARBA00048954"/>
    </source>
</evidence>
<comment type="function">
    <text evidence="12">The main replicative DNA helicase, it participates in initiation and elongation during chromosome replication. Travels ahead of the DNA replisome, separating dsDNA into templates for DNA synthesis. A processive ATP-dependent 5'-3' DNA helicase it has DNA-dependent ATPase activity.</text>
</comment>
<evidence type="ECO:0000313" key="15">
    <source>
        <dbReference type="Proteomes" id="UP000002275"/>
    </source>
</evidence>
<reference evidence="14 15" key="2">
    <citation type="journal article" date="2003" name="Infect. Immun.">
        <title>Characterization and pathogenic significance of Vibrio vulnificus antigens preferentially expressed in septicemic patients.</title>
        <authorList>
            <person name="Kim Y.R."/>
            <person name="Lee S.E."/>
            <person name="Kim C.M."/>
            <person name="Kim S.Y."/>
            <person name="Shin E.K."/>
            <person name="Shin D.H."/>
            <person name="Chung S.S."/>
            <person name="Choy H.E."/>
            <person name="Progulske-Fox A."/>
            <person name="Hillman J.D."/>
            <person name="Handfield M."/>
            <person name="Rhee J.H."/>
        </authorList>
    </citation>
    <scope>NUCLEOTIDE SEQUENCE [LARGE SCALE GENOMIC DNA]</scope>
    <source>
        <strain evidence="14 15">CMCP6</strain>
    </source>
</reference>
<dbReference type="Pfam" id="PF03796">
    <property type="entry name" value="DnaB_C"/>
    <property type="match status" value="1"/>
</dbReference>
<dbReference type="GO" id="GO:0005524">
    <property type="term" value="F:ATP binding"/>
    <property type="evidence" value="ECO:0007669"/>
    <property type="project" value="UniProtKB-UniRule"/>
</dbReference>
<dbReference type="Gene3D" id="3.40.50.300">
    <property type="entry name" value="P-loop containing nucleotide triphosphate hydrolases"/>
    <property type="match status" value="1"/>
</dbReference>
<evidence type="ECO:0000256" key="7">
    <source>
        <dbReference type="ARBA" id="ARBA00022840"/>
    </source>
</evidence>
<evidence type="ECO:0000256" key="4">
    <source>
        <dbReference type="ARBA" id="ARBA00022741"/>
    </source>
</evidence>
<dbReference type="GO" id="GO:0016887">
    <property type="term" value="F:ATP hydrolysis activity"/>
    <property type="evidence" value="ECO:0007669"/>
    <property type="project" value="RHEA"/>
</dbReference>
<evidence type="ECO:0000256" key="8">
    <source>
        <dbReference type="ARBA" id="ARBA00023125"/>
    </source>
</evidence>
<dbReference type="InterPro" id="IPR007693">
    <property type="entry name" value="DNA_helicase_DnaB-like_N"/>
</dbReference>
<dbReference type="AlphaFoldDB" id="A0A3Q0L3J5"/>
<dbReference type="Pfam" id="PF00772">
    <property type="entry name" value="DnaB"/>
    <property type="match status" value="1"/>
</dbReference>
<dbReference type="EMBL" id="AE016795">
    <property type="protein sequence ID" value="AAO09841.1"/>
    <property type="molecule type" value="Genomic_DNA"/>
</dbReference>
<dbReference type="Gene3D" id="1.10.860.10">
    <property type="entry name" value="DNAb Helicase, Chain A"/>
    <property type="match status" value="1"/>
</dbReference>
<organism evidence="14 15">
    <name type="scientific">Vibrio vulnificus (strain CMCP6)</name>
    <dbReference type="NCBI Taxonomy" id="216895"/>
    <lineage>
        <taxon>Bacteria</taxon>
        <taxon>Pseudomonadati</taxon>
        <taxon>Pseudomonadota</taxon>
        <taxon>Gammaproteobacteria</taxon>
        <taxon>Vibrionales</taxon>
        <taxon>Vibrionaceae</taxon>
        <taxon>Vibrio</taxon>
    </lineage>
</organism>
<dbReference type="NCBIfam" id="TIGR00665">
    <property type="entry name" value="DnaB"/>
    <property type="match status" value="1"/>
</dbReference>
<dbReference type="InterPro" id="IPR016136">
    <property type="entry name" value="DNA_helicase_N/primase_C"/>
</dbReference>
<keyword evidence="5 12" id="KW-0378">Hydrolase</keyword>
<dbReference type="GO" id="GO:0043139">
    <property type="term" value="F:5'-3' DNA helicase activity"/>
    <property type="evidence" value="ECO:0007669"/>
    <property type="project" value="UniProtKB-EC"/>
</dbReference>
<comment type="similarity">
    <text evidence="1 12">Belongs to the helicase family. DnaB subfamily.</text>
</comment>
<evidence type="ECO:0000256" key="12">
    <source>
        <dbReference type="RuleBase" id="RU362085"/>
    </source>
</evidence>
<evidence type="ECO:0000259" key="13">
    <source>
        <dbReference type="PROSITE" id="PS51199"/>
    </source>
</evidence>
<dbReference type="InterPro" id="IPR036185">
    <property type="entry name" value="DNA_heli_DnaB-like_N_sf"/>
</dbReference>
<feature type="domain" description="SF4 helicase" evidence="13">
    <location>
        <begin position="224"/>
        <end position="491"/>
    </location>
</feature>
<evidence type="ECO:0000256" key="6">
    <source>
        <dbReference type="ARBA" id="ARBA00022806"/>
    </source>
</evidence>
<dbReference type="PANTHER" id="PTHR30153">
    <property type="entry name" value="REPLICATIVE DNA HELICASE DNAB"/>
    <property type="match status" value="1"/>
</dbReference>
<reference evidence="14 15" key="3">
    <citation type="journal article" date="2011" name="Mol. Syst. Biol.">
        <title>Integrative genome-scale metabolic analysis of Vibrio vulnificus for drug targeting and discovery.</title>
        <authorList>
            <person name="Kim H.U."/>
            <person name="Kim S.Y."/>
            <person name="Jeong H."/>
            <person name="Kim T.Y."/>
            <person name="Kim J.J."/>
            <person name="Choy H.E."/>
            <person name="Yi K.Y."/>
            <person name="Rhee J.H."/>
            <person name="Lee S.Y."/>
        </authorList>
    </citation>
    <scope>NUCLEOTIDE SEQUENCE [LARGE SCALE GENOMIC DNA]</scope>
    <source>
        <strain evidence="14 15">CMCP6</strain>
    </source>
</reference>
<dbReference type="SUPFAM" id="SSF48024">
    <property type="entry name" value="N-terminal domain of DnaB helicase"/>
    <property type="match status" value="1"/>
</dbReference>
<keyword evidence="9" id="KW-0413">Isomerase</keyword>
<dbReference type="SUPFAM" id="SSF52540">
    <property type="entry name" value="P-loop containing nucleoside triphosphate hydrolases"/>
    <property type="match status" value="1"/>
</dbReference>
<proteinExistence type="inferred from homology"/>
<dbReference type="EC" id="5.6.2.3" evidence="11 12"/>
<dbReference type="GO" id="GO:0006269">
    <property type="term" value="P:DNA replication, synthesis of primer"/>
    <property type="evidence" value="ECO:0007669"/>
    <property type="project" value="UniProtKB-UniRule"/>
</dbReference>